<feature type="coiled-coil region" evidence="1">
    <location>
        <begin position="68"/>
        <end position="109"/>
    </location>
</feature>
<organism evidence="2 3">
    <name type="scientific">Hippocampus comes</name>
    <name type="common">Tiger tail seahorse</name>
    <dbReference type="NCBI Taxonomy" id="109280"/>
    <lineage>
        <taxon>Eukaryota</taxon>
        <taxon>Metazoa</taxon>
        <taxon>Chordata</taxon>
        <taxon>Craniata</taxon>
        <taxon>Vertebrata</taxon>
        <taxon>Euteleostomi</taxon>
        <taxon>Actinopterygii</taxon>
        <taxon>Neopterygii</taxon>
        <taxon>Teleostei</taxon>
        <taxon>Neoteleostei</taxon>
        <taxon>Acanthomorphata</taxon>
        <taxon>Syngnathiaria</taxon>
        <taxon>Syngnathiformes</taxon>
        <taxon>Syngnathoidei</taxon>
        <taxon>Syngnathidae</taxon>
        <taxon>Hippocampus</taxon>
    </lineage>
</organism>
<reference evidence="2" key="2">
    <citation type="submission" date="2025-09" db="UniProtKB">
        <authorList>
            <consortium name="Ensembl"/>
        </authorList>
    </citation>
    <scope>IDENTIFICATION</scope>
</reference>
<evidence type="ECO:0000313" key="2">
    <source>
        <dbReference type="Ensembl" id="ENSHCOP00000007436.1"/>
    </source>
</evidence>
<proteinExistence type="predicted"/>
<dbReference type="OMA" id="LMIEYVE"/>
<keyword evidence="1" id="KW-0175">Coiled coil</keyword>
<dbReference type="Proteomes" id="UP000264820">
    <property type="component" value="Unplaced"/>
</dbReference>
<accession>A0A3Q2Y3G7</accession>
<keyword evidence="3" id="KW-1185">Reference proteome</keyword>
<dbReference type="AlphaFoldDB" id="A0A3Q2Y3G7"/>
<reference evidence="2" key="1">
    <citation type="submission" date="2025-08" db="UniProtKB">
        <authorList>
            <consortium name="Ensembl"/>
        </authorList>
    </citation>
    <scope>IDENTIFICATION</scope>
</reference>
<name>A0A3Q2Y3G7_HIPCM</name>
<evidence type="ECO:0000313" key="3">
    <source>
        <dbReference type="Proteomes" id="UP000264820"/>
    </source>
</evidence>
<dbReference type="Gene3D" id="3.30.250.20">
    <property type="entry name" value="L1 transposable element, C-terminal domain"/>
    <property type="match status" value="1"/>
</dbReference>
<dbReference type="Ensembl" id="ENSHCOT00000002004.1">
    <property type="protein sequence ID" value="ENSHCOP00000007436.1"/>
    <property type="gene ID" value="ENSHCOG00000009456.1"/>
</dbReference>
<evidence type="ECO:0000256" key="1">
    <source>
        <dbReference type="SAM" id="Coils"/>
    </source>
</evidence>
<dbReference type="PANTHER" id="PTHR11505">
    <property type="entry name" value="L1 TRANSPOSABLE ELEMENT-RELATED"/>
    <property type="match status" value="1"/>
</dbReference>
<sequence length="242" mass="27811">MPIKKNKRTMQTEFFDGDVASQTPSASSVLEEDADAHTHLAAGQRESANMGLIMKELREFREDNSQQLNVIREEINKTSARIEEAEKRINETETRLQVAEDTVQELLHLQIHLDAKLTDLEELPATFELRVERAHRALMPKPPGDASPRSIVAKLSSHRMKEELLRSAWHKRGFEHLGKRVNLDHDYAPDVLKRRREYAEAKAVLKERKIRFQTPFPARFRVYYPEGAVVYESAGEATEDLA</sequence>
<evidence type="ECO:0008006" key="4">
    <source>
        <dbReference type="Google" id="ProtNLM"/>
    </source>
</evidence>
<dbReference type="InterPro" id="IPR042566">
    <property type="entry name" value="L1_C"/>
</dbReference>
<dbReference type="STRING" id="109280.ENSHCOP00000007436"/>
<dbReference type="InterPro" id="IPR004244">
    <property type="entry name" value="Transposase_22"/>
</dbReference>
<protein>
    <recommendedName>
        <fullName evidence="4">L1 transposable element RRM domain-containing protein</fullName>
    </recommendedName>
</protein>
<dbReference type="GeneTree" id="ENSGT00940000160789"/>